<evidence type="ECO:0000256" key="11">
    <source>
        <dbReference type="ARBA" id="ARBA00022833"/>
    </source>
</evidence>
<sequence>MLSRNFLFASLLLAIAIPSLVFLTRRDAGINGLFNHGDAFKPASFEHHQVWRIHVDEHGHVAQLWQLTEDLLLDAWTPIRVGTVDIRVDPLQAQVVAASLHTLNMDYDVIVSNVQTLIDQSSLSPPPSMSVDEHGQYVFGMMDKPDFFKKYHTLDGLIAWMKGLEDEYPDLVAPVNIGKSFEGRDITGIRISLSEDEVVFRKVKKEFVFHGGIHAREWISPATVTYMANEIITRARKDDRIKRILGVFDFTVIPVLNVDGYVYTHTNNRMWRKNRQPNPGSFCIGTDGNRNFDYEWNHGGSSSNPCSEAYMGSKPFSAPEPLAIANYVKTRAPNVLAYIDFHSFSQLWMYPFGSDCNERPSNRKQLQEGGEAAAKAIKAIHGTSFAVGGICQIIYQASGSSTDYMYANGNISYSYAAELRDTGRYGFLLPPKYIIPSGEEILAGLLSLSEYIIKQERL</sequence>
<evidence type="ECO:0000256" key="15">
    <source>
        <dbReference type="ARBA" id="ARBA00023157"/>
    </source>
</evidence>
<keyword evidence="8" id="KW-0479">Metal-binding</keyword>
<dbReference type="InterPro" id="IPR000834">
    <property type="entry name" value="Peptidase_M14"/>
</dbReference>
<evidence type="ECO:0000256" key="12">
    <source>
        <dbReference type="ARBA" id="ARBA00023026"/>
    </source>
</evidence>
<accession>A0A507D0B4</accession>
<keyword evidence="10" id="KW-0378">Hydrolase</keyword>
<dbReference type="GO" id="GO:0006508">
    <property type="term" value="P:proteolysis"/>
    <property type="evidence" value="ECO:0007669"/>
    <property type="project" value="UniProtKB-KW"/>
</dbReference>
<keyword evidence="5" id="KW-0964">Secreted</keyword>
<evidence type="ECO:0000256" key="18">
    <source>
        <dbReference type="SAM" id="SignalP"/>
    </source>
</evidence>
<dbReference type="InterPro" id="IPR057247">
    <property type="entry name" value="CARBOXYPEPT_ZN_2"/>
</dbReference>
<keyword evidence="14" id="KW-0865">Zymogen</keyword>
<comment type="function">
    <text evidence="2">Extracellular metalloprotease that contributes to pathogenicity.</text>
</comment>
<evidence type="ECO:0000256" key="7">
    <source>
        <dbReference type="ARBA" id="ARBA00022670"/>
    </source>
</evidence>
<dbReference type="GO" id="GO:0008270">
    <property type="term" value="F:zinc ion binding"/>
    <property type="evidence" value="ECO:0007669"/>
    <property type="project" value="InterPro"/>
</dbReference>
<dbReference type="PROSITE" id="PS52035">
    <property type="entry name" value="PEPTIDASE_M14"/>
    <property type="match status" value="1"/>
</dbReference>
<dbReference type="SUPFAM" id="SSF53187">
    <property type="entry name" value="Zn-dependent exopeptidases"/>
    <property type="match status" value="1"/>
</dbReference>
<dbReference type="PANTHER" id="PTHR11705">
    <property type="entry name" value="PROTEASE FAMILY M14 CARBOXYPEPTIDASE A,B"/>
    <property type="match status" value="1"/>
</dbReference>
<evidence type="ECO:0000256" key="6">
    <source>
        <dbReference type="ARBA" id="ARBA00022645"/>
    </source>
</evidence>
<dbReference type="PROSITE" id="PS00133">
    <property type="entry name" value="CARBOXYPEPT_ZN_2"/>
    <property type="match status" value="1"/>
</dbReference>
<dbReference type="FunFam" id="3.40.630.10:FF:000040">
    <property type="entry name" value="zinc carboxypeptidase"/>
    <property type="match status" value="1"/>
</dbReference>
<dbReference type="Gene3D" id="3.30.70.340">
    <property type="entry name" value="Metallocarboxypeptidase-like"/>
    <property type="match status" value="1"/>
</dbReference>
<organism evidence="20 21">
    <name type="scientific">Synchytrium endobioticum</name>
    <dbReference type="NCBI Taxonomy" id="286115"/>
    <lineage>
        <taxon>Eukaryota</taxon>
        <taxon>Fungi</taxon>
        <taxon>Fungi incertae sedis</taxon>
        <taxon>Chytridiomycota</taxon>
        <taxon>Chytridiomycota incertae sedis</taxon>
        <taxon>Chytridiomycetes</taxon>
        <taxon>Synchytriales</taxon>
        <taxon>Synchytriaceae</taxon>
        <taxon>Synchytrium</taxon>
    </lineage>
</organism>
<comment type="similarity">
    <text evidence="4 17">Belongs to the peptidase M14 family.</text>
</comment>
<evidence type="ECO:0000256" key="14">
    <source>
        <dbReference type="ARBA" id="ARBA00023145"/>
    </source>
</evidence>
<evidence type="ECO:0000256" key="10">
    <source>
        <dbReference type="ARBA" id="ARBA00022801"/>
    </source>
</evidence>
<feature type="chain" id="PRO_5021294180" description="Carboxypeptidase M14A" evidence="18">
    <location>
        <begin position="24"/>
        <end position="458"/>
    </location>
</feature>
<keyword evidence="9 18" id="KW-0732">Signal</keyword>
<evidence type="ECO:0000256" key="5">
    <source>
        <dbReference type="ARBA" id="ARBA00022525"/>
    </source>
</evidence>
<keyword evidence="12" id="KW-0843">Virulence</keyword>
<evidence type="ECO:0000256" key="1">
    <source>
        <dbReference type="ARBA" id="ARBA00001947"/>
    </source>
</evidence>
<keyword evidence="15" id="KW-1015">Disulfide bond</keyword>
<evidence type="ECO:0000313" key="21">
    <source>
        <dbReference type="Proteomes" id="UP000320475"/>
    </source>
</evidence>
<reference evidence="20 21" key="1">
    <citation type="journal article" date="2019" name="Sci. Rep.">
        <title>Comparative genomics of chytrid fungi reveal insights into the obligate biotrophic and pathogenic lifestyle of Synchytrium endobioticum.</title>
        <authorList>
            <person name="van de Vossenberg B.T.L.H."/>
            <person name="Warris S."/>
            <person name="Nguyen H.D.T."/>
            <person name="van Gent-Pelzer M.P.E."/>
            <person name="Joly D.L."/>
            <person name="van de Geest H.C."/>
            <person name="Bonants P.J.M."/>
            <person name="Smith D.S."/>
            <person name="Levesque C.A."/>
            <person name="van der Lee T.A.J."/>
        </authorList>
    </citation>
    <scope>NUCLEOTIDE SEQUENCE [LARGE SCALE GENOMIC DNA]</scope>
    <source>
        <strain evidence="20 21">LEV6574</strain>
    </source>
</reference>
<evidence type="ECO:0000256" key="2">
    <source>
        <dbReference type="ARBA" id="ARBA00003091"/>
    </source>
</evidence>
<evidence type="ECO:0000256" key="8">
    <source>
        <dbReference type="ARBA" id="ARBA00022723"/>
    </source>
</evidence>
<evidence type="ECO:0000313" key="20">
    <source>
        <dbReference type="EMBL" id="TPX44873.1"/>
    </source>
</evidence>
<keyword evidence="7" id="KW-0645">Protease</keyword>
<proteinExistence type="inferred from homology"/>
<gene>
    <name evidence="20" type="ORF">SeLEV6574_g04248</name>
</gene>
<evidence type="ECO:0000256" key="3">
    <source>
        <dbReference type="ARBA" id="ARBA00004613"/>
    </source>
</evidence>
<evidence type="ECO:0000256" key="17">
    <source>
        <dbReference type="PROSITE-ProRule" id="PRU01379"/>
    </source>
</evidence>
<evidence type="ECO:0000256" key="16">
    <source>
        <dbReference type="ARBA" id="ARBA00081330"/>
    </source>
</evidence>
<evidence type="ECO:0000256" key="9">
    <source>
        <dbReference type="ARBA" id="ARBA00022729"/>
    </source>
</evidence>
<dbReference type="Proteomes" id="UP000320475">
    <property type="component" value="Unassembled WGS sequence"/>
</dbReference>
<dbReference type="SUPFAM" id="SSF54897">
    <property type="entry name" value="Protease propeptides/inhibitors"/>
    <property type="match status" value="1"/>
</dbReference>
<dbReference type="InterPro" id="IPR036990">
    <property type="entry name" value="M14A-like_propep"/>
</dbReference>
<name>A0A507D0B4_9FUNG</name>
<dbReference type="SMART" id="SM00631">
    <property type="entry name" value="Zn_pept"/>
    <property type="match status" value="1"/>
</dbReference>
<feature type="active site" description="Proton donor/acceptor" evidence="17">
    <location>
        <position position="418"/>
    </location>
</feature>
<dbReference type="Gene3D" id="3.40.630.10">
    <property type="entry name" value="Zn peptidases"/>
    <property type="match status" value="1"/>
</dbReference>
<dbReference type="PROSITE" id="PS00132">
    <property type="entry name" value="CARBOXYPEPT_ZN_1"/>
    <property type="match status" value="1"/>
</dbReference>
<dbReference type="Pfam" id="PF00246">
    <property type="entry name" value="Peptidase_M14"/>
    <property type="match status" value="1"/>
</dbReference>
<keyword evidence="6" id="KW-0121">Carboxypeptidase</keyword>
<dbReference type="Pfam" id="PF02244">
    <property type="entry name" value="Propep_M14"/>
    <property type="match status" value="1"/>
</dbReference>
<feature type="domain" description="Peptidase M14" evidence="19">
    <location>
        <begin position="150"/>
        <end position="452"/>
    </location>
</feature>
<dbReference type="InterPro" id="IPR057246">
    <property type="entry name" value="CARBOXYPEPT_ZN_1"/>
</dbReference>
<protein>
    <recommendedName>
        <fullName evidence="16">Carboxypeptidase M14A</fullName>
    </recommendedName>
</protein>
<dbReference type="CDD" id="cd03860">
    <property type="entry name" value="M14_CP_A-B_like"/>
    <property type="match status" value="1"/>
</dbReference>
<comment type="caution">
    <text evidence="20">The sequence shown here is derived from an EMBL/GenBank/DDBJ whole genome shotgun (WGS) entry which is preliminary data.</text>
</comment>
<dbReference type="GO" id="GO:0004181">
    <property type="term" value="F:metallocarboxypeptidase activity"/>
    <property type="evidence" value="ECO:0007669"/>
    <property type="project" value="InterPro"/>
</dbReference>
<dbReference type="EMBL" id="QEAM01000165">
    <property type="protein sequence ID" value="TPX44873.1"/>
    <property type="molecule type" value="Genomic_DNA"/>
</dbReference>
<evidence type="ECO:0000256" key="4">
    <source>
        <dbReference type="ARBA" id="ARBA00005988"/>
    </source>
</evidence>
<keyword evidence="11" id="KW-0862">Zinc</keyword>
<evidence type="ECO:0000259" key="19">
    <source>
        <dbReference type="PROSITE" id="PS52035"/>
    </source>
</evidence>
<evidence type="ECO:0000256" key="13">
    <source>
        <dbReference type="ARBA" id="ARBA00023049"/>
    </source>
</evidence>
<dbReference type="VEuPathDB" id="FungiDB:SeMB42_g06575"/>
<dbReference type="PRINTS" id="PR00765">
    <property type="entry name" value="CRBOXYPTASEA"/>
</dbReference>
<dbReference type="InterPro" id="IPR003146">
    <property type="entry name" value="M14A_act_pep"/>
</dbReference>
<keyword evidence="13" id="KW-0482">Metalloprotease</keyword>
<comment type="cofactor">
    <cofactor evidence="1">
        <name>Zn(2+)</name>
        <dbReference type="ChEBI" id="CHEBI:29105"/>
    </cofactor>
</comment>
<dbReference type="OrthoDB" id="3626597at2759"/>
<dbReference type="AlphaFoldDB" id="A0A507D0B4"/>
<dbReference type="GO" id="GO:0005615">
    <property type="term" value="C:extracellular space"/>
    <property type="evidence" value="ECO:0007669"/>
    <property type="project" value="TreeGrafter"/>
</dbReference>
<feature type="signal peptide" evidence="18">
    <location>
        <begin position="1"/>
        <end position="23"/>
    </location>
</feature>
<comment type="subcellular location">
    <subcellularLocation>
        <location evidence="3">Secreted</location>
    </subcellularLocation>
</comment>
<dbReference type="PANTHER" id="PTHR11705:SF143">
    <property type="entry name" value="SLL0236 PROTEIN"/>
    <property type="match status" value="1"/>
</dbReference>